<dbReference type="FunFam" id="3.80.10.10:FF:000095">
    <property type="entry name" value="LRR receptor-like serine/threonine-protein kinase GSO1"/>
    <property type="match status" value="1"/>
</dbReference>
<feature type="chain" id="PRO_5042956906" description="Leucine-rich repeat-containing N-terminal plant-type domain-containing protein" evidence="7">
    <location>
        <begin position="28"/>
        <end position="548"/>
    </location>
</feature>
<evidence type="ECO:0000256" key="4">
    <source>
        <dbReference type="ARBA" id="ARBA00022737"/>
    </source>
</evidence>
<keyword evidence="4" id="KW-0677">Repeat</keyword>
<dbReference type="Gene3D" id="3.80.10.10">
    <property type="entry name" value="Ribonuclease Inhibitor"/>
    <property type="match status" value="3"/>
</dbReference>
<sequence length="548" mass="59384">MAADAPSYRPVALVFSLAVFLPEILLAADVSSSPTSPIAARDNGSHTNLAALLAFKGELSDPLGVLASSWTTNVSFCRWVGVSCSHHRQRILALSLPDVPLQGPLSPHLGNLSFLSLLNLTSTGFSGSIPAEIGKLCRLRVLSFGGNSLSGPIPSAIGNLTMQMLSLSFNSLSGEILVGLLQNMHNLQKFYLARNELSGHILPYLFNNTASLQCIDSGNNSLSGPIPSSIGSLPLLTELVLQCNYLSGTVPPTFYTLSRLQEMWLGGNILAGPIPSNQSFSLPQLRFFSLFNNKFACQIPTGLAASQHLEILILSLNYFGGVVPTWLAHLPRLTTIFLGENNLVGSIPMVLSNLTHLTVPPALGNIPSLNKLYLDGNNFEGNLNFLSSLSKCRKLHDLDLSYNSFTRWLLDHIGNLSTELILFDFSLNPFFLSVTGIHNLTRLDASNNDLPYSDTDWYAQELTTVAAQWEQLFGSIPYSTGNLTLLEHIDLSSNPLGSSIPASIFHLDKLIYLNLSYNSFAGSLPADIVDSNKQMKSTSLPTFCVEVS</sequence>
<evidence type="ECO:0000256" key="1">
    <source>
        <dbReference type="ARBA" id="ARBA00004167"/>
    </source>
</evidence>
<keyword evidence="10" id="KW-1185">Reference proteome</keyword>
<organism evidence="9 10">
    <name type="scientific">Paspalum notatum var. saurae</name>
    <dbReference type="NCBI Taxonomy" id="547442"/>
    <lineage>
        <taxon>Eukaryota</taxon>
        <taxon>Viridiplantae</taxon>
        <taxon>Streptophyta</taxon>
        <taxon>Embryophyta</taxon>
        <taxon>Tracheophyta</taxon>
        <taxon>Spermatophyta</taxon>
        <taxon>Magnoliopsida</taxon>
        <taxon>Liliopsida</taxon>
        <taxon>Poales</taxon>
        <taxon>Poaceae</taxon>
        <taxon>PACMAD clade</taxon>
        <taxon>Panicoideae</taxon>
        <taxon>Andropogonodae</taxon>
        <taxon>Paspaleae</taxon>
        <taxon>Paspalinae</taxon>
        <taxon>Paspalum</taxon>
    </lineage>
</organism>
<feature type="domain" description="Leucine-rich repeat-containing N-terminal plant-type" evidence="8">
    <location>
        <begin position="49"/>
        <end position="85"/>
    </location>
</feature>
<keyword evidence="5" id="KW-1133">Transmembrane helix</keyword>
<dbReference type="Pfam" id="PF08263">
    <property type="entry name" value="LRRNT_2"/>
    <property type="match status" value="1"/>
</dbReference>
<feature type="signal peptide" evidence="7">
    <location>
        <begin position="1"/>
        <end position="27"/>
    </location>
</feature>
<evidence type="ECO:0000259" key="8">
    <source>
        <dbReference type="Pfam" id="PF08263"/>
    </source>
</evidence>
<keyword evidence="3" id="KW-0812">Transmembrane</keyword>
<dbReference type="InterPro" id="IPR052941">
    <property type="entry name" value="StomDev_PlantInt_Reg"/>
</dbReference>
<comment type="subcellular location">
    <subcellularLocation>
        <location evidence="1">Membrane</location>
        <topology evidence="1">Single-pass membrane protein</topology>
    </subcellularLocation>
</comment>
<keyword evidence="7" id="KW-0732">Signal</keyword>
<keyword evidence="2" id="KW-0433">Leucine-rich repeat</keyword>
<dbReference type="SUPFAM" id="SSF52058">
    <property type="entry name" value="L domain-like"/>
    <property type="match status" value="1"/>
</dbReference>
<evidence type="ECO:0000256" key="5">
    <source>
        <dbReference type="ARBA" id="ARBA00022989"/>
    </source>
</evidence>
<dbReference type="Pfam" id="PF13855">
    <property type="entry name" value="LRR_8"/>
    <property type="match status" value="1"/>
</dbReference>
<dbReference type="PANTHER" id="PTHR48004">
    <property type="entry name" value="OS01G0149700 PROTEIN"/>
    <property type="match status" value="1"/>
</dbReference>
<gene>
    <name evidence="9" type="ORF">U9M48_002077</name>
</gene>
<dbReference type="EMBL" id="CP144745">
    <property type="protein sequence ID" value="WVZ50866.1"/>
    <property type="molecule type" value="Genomic_DNA"/>
</dbReference>
<dbReference type="InterPro" id="IPR013210">
    <property type="entry name" value="LRR_N_plant-typ"/>
</dbReference>
<dbReference type="InterPro" id="IPR032675">
    <property type="entry name" value="LRR_dom_sf"/>
</dbReference>
<dbReference type="InterPro" id="IPR003591">
    <property type="entry name" value="Leu-rich_rpt_typical-subtyp"/>
</dbReference>
<reference evidence="9 10" key="1">
    <citation type="submission" date="2024-02" db="EMBL/GenBank/DDBJ databases">
        <title>High-quality chromosome-scale genome assembly of Pensacola bahiagrass (Paspalum notatum Flugge var. saurae).</title>
        <authorList>
            <person name="Vega J.M."/>
            <person name="Podio M."/>
            <person name="Orjuela J."/>
            <person name="Siena L.A."/>
            <person name="Pessino S.C."/>
            <person name="Combes M.C."/>
            <person name="Mariac C."/>
            <person name="Albertini E."/>
            <person name="Pupilli F."/>
            <person name="Ortiz J.P.A."/>
            <person name="Leblanc O."/>
        </authorList>
    </citation>
    <scope>NUCLEOTIDE SEQUENCE [LARGE SCALE GENOMIC DNA]</scope>
    <source>
        <strain evidence="9">R1</strain>
        <tissue evidence="9">Leaf</tissue>
    </source>
</reference>
<proteinExistence type="predicted"/>
<dbReference type="InterPro" id="IPR001611">
    <property type="entry name" value="Leu-rich_rpt"/>
</dbReference>
<dbReference type="SMART" id="SM00369">
    <property type="entry name" value="LRR_TYP"/>
    <property type="match status" value="3"/>
</dbReference>
<dbReference type="GO" id="GO:0016020">
    <property type="term" value="C:membrane"/>
    <property type="evidence" value="ECO:0007669"/>
    <property type="project" value="UniProtKB-SubCell"/>
</dbReference>
<keyword evidence="6" id="KW-0472">Membrane</keyword>
<evidence type="ECO:0000256" key="3">
    <source>
        <dbReference type="ARBA" id="ARBA00022692"/>
    </source>
</evidence>
<evidence type="ECO:0000313" key="9">
    <source>
        <dbReference type="EMBL" id="WVZ50866.1"/>
    </source>
</evidence>
<dbReference type="PANTHER" id="PTHR48004:SF98">
    <property type="entry name" value="OS11G0691800 PROTEIN"/>
    <property type="match status" value="1"/>
</dbReference>
<dbReference type="AlphaFoldDB" id="A0AAQ3SFP6"/>
<evidence type="ECO:0000256" key="2">
    <source>
        <dbReference type="ARBA" id="ARBA00022614"/>
    </source>
</evidence>
<evidence type="ECO:0000256" key="6">
    <source>
        <dbReference type="ARBA" id="ARBA00023136"/>
    </source>
</evidence>
<evidence type="ECO:0000256" key="7">
    <source>
        <dbReference type="SAM" id="SignalP"/>
    </source>
</evidence>
<dbReference type="Proteomes" id="UP001341281">
    <property type="component" value="Chromosome 01"/>
</dbReference>
<protein>
    <recommendedName>
        <fullName evidence="8">Leucine-rich repeat-containing N-terminal plant-type domain-containing protein</fullName>
    </recommendedName>
</protein>
<accession>A0AAQ3SFP6</accession>
<name>A0AAQ3SFP6_PASNO</name>
<dbReference type="SUPFAM" id="SSF52047">
    <property type="entry name" value="RNI-like"/>
    <property type="match status" value="1"/>
</dbReference>
<evidence type="ECO:0000313" key="10">
    <source>
        <dbReference type="Proteomes" id="UP001341281"/>
    </source>
</evidence>
<dbReference type="Pfam" id="PF00560">
    <property type="entry name" value="LRR_1"/>
    <property type="match status" value="5"/>
</dbReference>